<feature type="transmembrane region" description="Helical" evidence="1">
    <location>
        <begin position="97"/>
        <end position="116"/>
    </location>
</feature>
<evidence type="ECO:0000256" key="1">
    <source>
        <dbReference type="SAM" id="Phobius"/>
    </source>
</evidence>
<keyword evidence="3" id="KW-1185">Reference proteome</keyword>
<accession>A0A562DIJ7</accession>
<dbReference type="EMBL" id="VLJS01000067">
    <property type="protein sequence ID" value="TWH09425.1"/>
    <property type="molecule type" value="Genomic_DNA"/>
</dbReference>
<dbReference type="AlphaFoldDB" id="A0A562DIJ7"/>
<gene>
    <name evidence="2" type="ORF">L613_003800000120</name>
</gene>
<keyword evidence="1" id="KW-1133">Transmembrane helix</keyword>
<keyword evidence="1" id="KW-0812">Transmembrane</keyword>
<dbReference type="RefSeq" id="WP_051403723.1">
    <property type="nucleotide sequence ID" value="NZ_VLJS01000067.1"/>
</dbReference>
<proteinExistence type="predicted"/>
<evidence type="ECO:0000313" key="2">
    <source>
        <dbReference type="EMBL" id="TWH09425.1"/>
    </source>
</evidence>
<name>A0A562DIJ7_9GAMM</name>
<evidence type="ECO:0000313" key="3">
    <source>
        <dbReference type="Proteomes" id="UP000321583"/>
    </source>
</evidence>
<dbReference type="Proteomes" id="UP000321583">
    <property type="component" value="Unassembled WGS sequence"/>
</dbReference>
<reference evidence="2 3" key="1">
    <citation type="submission" date="2019-07" db="EMBL/GenBank/DDBJ databases">
        <title>Genome sequencing of lignin-degrading bacterial isolates.</title>
        <authorList>
            <person name="Gladden J."/>
        </authorList>
    </citation>
    <scope>NUCLEOTIDE SEQUENCE [LARGE SCALE GENOMIC DNA]</scope>
    <source>
        <strain evidence="2 3">J19</strain>
    </source>
</reference>
<sequence>MAVILLLRSVLAFCAASAVLVALNLAGGALAPLAGLPPGGTPRLAWDLAWLALACVAAGVAAAWLAPAAPRSHALAFLGVLLAVLVAGLWQSGGWPAWFMAGVLLAPLLAAAVVLARR</sequence>
<feature type="transmembrane region" description="Helical" evidence="1">
    <location>
        <begin position="44"/>
        <end position="66"/>
    </location>
</feature>
<feature type="transmembrane region" description="Helical" evidence="1">
    <location>
        <begin position="73"/>
        <end position="91"/>
    </location>
</feature>
<organism evidence="2 3">
    <name type="scientific">Pseudoxanthomonas taiwanensis J19</name>
    <dbReference type="NCBI Taxonomy" id="935569"/>
    <lineage>
        <taxon>Bacteria</taxon>
        <taxon>Pseudomonadati</taxon>
        <taxon>Pseudomonadota</taxon>
        <taxon>Gammaproteobacteria</taxon>
        <taxon>Lysobacterales</taxon>
        <taxon>Lysobacteraceae</taxon>
        <taxon>Pseudoxanthomonas</taxon>
    </lineage>
</organism>
<keyword evidence="1" id="KW-0472">Membrane</keyword>
<protein>
    <submittedName>
        <fullName evidence="2">Uncharacterized protein</fullName>
    </submittedName>
</protein>
<comment type="caution">
    <text evidence="2">The sequence shown here is derived from an EMBL/GenBank/DDBJ whole genome shotgun (WGS) entry which is preliminary data.</text>
</comment>